<comment type="caution">
    <text evidence="3">The sequence shown here is derived from an EMBL/GenBank/DDBJ whole genome shotgun (WGS) entry which is preliminary data.</text>
</comment>
<feature type="domain" description="Transposase Tc1-like" evidence="1">
    <location>
        <begin position="31"/>
        <end position="98"/>
    </location>
</feature>
<evidence type="ECO:0000259" key="2">
    <source>
        <dbReference type="Pfam" id="PF13358"/>
    </source>
</evidence>
<dbReference type="InterPro" id="IPR038717">
    <property type="entry name" value="Tc1-like_DDE_dom"/>
</dbReference>
<dbReference type="EMBL" id="ASPP01042197">
    <property type="protein sequence ID" value="ETO00031.1"/>
    <property type="molecule type" value="Genomic_DNA"/>
</dbReference>
<proteinExistence type="predicted"/>
<dbReference type="AlphaFoldDB" id="X6LF92"/>
<dbReference type="InterPro" id="IPR002492">
    <property type="entry name" value="Transposase_Tc1-like"/>
</dbReference>
<dbReference type="OrthoDB" id="2753252at2759"/>
<dbReference type="Pfam" id="PF01498">
    <property type="entry name" value="HTH_Tnp_Tc3_2"/>
    <property type="match status" value="1"/>
</dbReference>
<protein>
    <recommendedName>
        <fullName evidence="5">Tc1-like transposase DDE domain-containing protein</fullName>
    </recommendedName>
</protein>
<dbReference type="GO" id="GO:0015074">
    <property type="term" value="P:DNA integration"/>
    <property type="evidence" value="ECO:0007669"/>
    <property type="project" value="InterPro"/>
</dbReference>
<dbReference type="GO" id="GO:0006313">
    <property type="term" value="P:DNA transposition"/>
    <property type="evidence" value="ECO:0007669"/>
    <property type="project" value="InterPro"/>
</dbReference>
<gene>
    <name evidence="3" type="ORF">RFI_37428</name>
</gene>
<feature type="domain" description="Tc1-like transposase DDE" evidence="2">
    <location>
        <begin position="136"/>
        <end position="199"/>
    </location>
</feature>
<dbReference type="Proteomes" id="UP000023152">
    <property type="component" value="Unassembled WGS sequence"/>
</dbReference>
<dbReference type="Pfam" id="PF13358">
    <property type="entry name" value="DDE_3"/>
    <property type="match status" value="1"/>
</dbReference>
<accession>X6LF92</accession>
<organism evidence="3 4">
    <name type="scientific">Reticulomyxa filosa</name>
    <dbReference type="NCBI Taxonomy" id="46433"/>
    <lineage>
        <taxon>Eukaryota</taxon>
        <taxon>Sar</taxon>
        <taxon>Rhizaria</taxon>
        <taxon>Retaria</taxon>
        <taxon>Foraminifera</taxon>
        <taxon>Monothalamids</taxon>
        <taxon>Reticulomyxidae</taxon>
        <taxon>Reticulomyxa</taxon>
    </lineage>
</organism>
<keyword evidence="4" id="KW-1185">Reference proteome</keyword>
<name>X6LF92_RETFI</name>
<evidence type="ECO:0000313" key="4">
    <source>
        <dbReference type="Proteomes" id="UP000023152"/>
    </source>
</evidence>
<reference evidence="3 4" key="1">
    <citation type="journal article" date="2013" name="Curr. Biol.">
        <title>The Genome of the Foraminiferan Reticulomyxa filosa.</title>
        <authorList>
            <person name="Glockner G."/>
            <person name="Hulsmann N."/>
            <person name="Schleicher M."/>
            <person name="Noegel A.A."/>
            <person name="Eichinger L."/>
            <person name="Gallinger C."/>
            <person name="Pawlowski J."/>
            <person name="Sierra R."/>
            <person name="Euteneuer U."/>
            <person name="Pillet L."/>
            <person name="Moustafa A."/>
            <person name="Platzer M."/>
            <person name="Groth M."/>
            <person name="Szafranski K."/>
            <person name="Schliwa M."/>
        </authorList>
    </citation>
    <scope>NUCLEOTIDE SEQUENCE [LARGE SCALE GENOMIC DNA]</scope>
</reference>
<sequence length="205" mass="24538">MKRFLSFKKDCRILKKQRTGRLQKISLRLHRIIVRLMITGKHFTARDVIREMKRRNFALVSRSTITNMLKQSGLSAITKKKKQLLTMKQKKARYEFAINLNVSDSIRYLWKRPRQLLDENSITRRAKFVGGSILVDWIFQRDNATCHKSEKIVKWFKQKKIKTINFPLNSPDLNPIEHLWWIVKTRIHNKGSFNTAEELWNQFEI</sequence>
<dbReference type="GO" id="GO:0003677">
    <property type="term" value="F:DNA binding"/>
    <property type="evidence" value="ECO:0007669"/>
    <property type="project" value="InterPro"/>
</dbReference>
<dbReference type="InterPro" id="IPR036397">
    <property type="entry name" value="RNaseH_sf"/>
</dbReference>
<dbReference type="Gene3D" id="3.30.420.10">
    <property type="entry name" value="Ribonuclease H-like superfamily/Ribonuclease H"/>
    <property type="match status" value="1"/>
</dbReference>
<evidence type="ECO:0008006" key="5">
    <source>
        <dbReference type="Google" id="ProtNLM"/>
    </source>
</evidence>
<evidence type="ECO:0000259" key="1">
    <source>
        <dbReference type="Pfam" id="PF01498"/>
    </source>
</evidence>
<evidence type="ECO:0000313" key="3">
    <source>
        <dbReference type="EMBL" id="ETO00031.1"/>
    </source>
</evidence>